<reference evidence="1" key="2">
    <citation type="journal article" date="2024" name="Plant">
        <title>Genomic evolution and insights into agronomic trait innovations of Sesamum species.</title>
        <authorList>
            <person name="Miao H."/>
            <person name="Wang L."/>
            <person name="Qu L."/>
            <person name="Liu H."/>
            <person name="Sun Y."/>
            <person name="Le M."/>
            <person name="Wang Q."/>
            <person name="Wei S."/>
            <person name="Zheng Y."/>
            <person name="Lin W."/>
            <person name="Duan Y."/>
            <person name="Cao H."/>
            <person name="Xiong S."/>
            <person name="Wang X."/>
            <person name="Wei L."/>
            <person name="Li C."/>
            <person name="Ma Q."/>
            <person name="Ju M."/>
            <person name="Zhao R."/>
            <person name="Li G."/>
            <person name="Mu C."/>
            <person name="Tian Q."/>
            <person name="Mei H."/>
            <person name="Zhang T."/>
            <person name="Gao T."/>
            <person name="Zhang H."/>
        </authorList>
    </citation>
    <scope>NUCLEOTIDE SEQUENCE</scope>
    <source>
        <strain evidence="1">G02</strain>
    </source>
</reference>
<sequence>MIQGSPSEQYALLWDYVDEIKRSNPGSTVILGTLQEYGHNIFDRFYVCLQALRLNFLAGCRPLIFVDGCHLKEPYGGLLLSAVAIDTNNNFFPVCYAVVWQENRDTWD</sequence>
<accession>A0AAW2JKY5</accession>
<gene>
    <name evidence="1" type="ORF">Sradi_6850900</name>
</gene>
<proteinExistence type="predicted"/>
<evidence type="ECO:0000313" key="1">
    <source>
        <dbReference type="EMBL" id="KAL0295124.1"/>
    </source>
</evidence>
<name>A0AAW2JKY5_SESRA</name>
<evidence type="ECO:0008006" key="2">
    <source>
        <dbReference type="Google" id="ProtNLM"/>
    </source>
</evidence>
<dbReference type="AlphaFoldDB" id="A0AAW2JKY5"/>
<dbReference type="PANTHER" id="PTHR31973">
    <property type="entry name" value="POLYPROTEIN, PUTATIVE-RELATED"/>
    <property type="match status" value="1"/>
</dbReference>
<dbReference type="PANTHER" id="PTHR31973:SF187">
    <property type="entry name" value="MUTATOR TRANSPOSASE MUDRA PROTEIN"/>
    <property type="match status" value="1"/>
</dbReference>
<organism evidence="1">
    <name type="scientific">Sesamum radiatum</name>
    <name type="common">Black benniseed</name>
    <dbReference type="NCBI Taxonomy" id="300843"/>
    <lineage>
        <taxon>Eukaryota</taxon>
        <taxon>Viridiplantae</taxon>
        <taxon>Streptophyta</taxon>
        <taxon>Embryophyta</taxon>
        <taxon>Tracheophyta</taxon>
        <taxon>Spermatophyta</taxon>
        <taxon>Magnoliopsida</taxon>
        <taxon>eudicotyledons</taxon>
        <taxon>Gunneridae</taxon>
        <taxon>Pentapetalae</taxon>
        <taxon>asterids</taxon>
        <taxon>lamiids</taxon>
        <taxon>Lamiales</taxon>
        <taxon>Pedaliaceae</taxon>
        <taxon>Sesamum</taxon>
    </lineage>
</organism>
<protein>
    <recommendedName>
        <fullName evidence="2">MULE transposase domain-containing protein</fullName>
    </recommendedName>
</protein>
<comment type="caution">
    <text evidence="1">The sequence shown here is derived from an EMBL/GenBank/DDBJ whole genome shotgun (WGS) entry which is preliminary data.</text>
</comment>
<dbReference type="EMBL" id="JACGWJ010000084">
    <property type="protein sequence ID" value="KAL0295124.1"/>
    <property type="molecule type" value="Genomic_DNA"/>
</dbReference>
<reference evidence="1" key="1">
    <citation type="submission" date="2020-06" db="EMBL/GenBank/DDBJ databases">
        <authorList>
            <person name="Li T."/>
            <person name="Hu X."/>
            <person name="Zhang T."/>
            <person name="Song X."/>
            <person name="Zhang H."/>
            <person name="Dai N."/>
            <person name="Sheng W."/>
            <person name="Hou X."/>
            <person name="Wei L."/>
        </authorList>
    </citation>
    <scope>NUCLEOTIDE SEQUENCE</scope>
    <source>
        <strain evidence="1">G02</strain>
        <tissue evidence="1">Leaf</tissue>
    </source>
</reference>